<dbReference type="PIRSF" id="PIRSF014753">
    <property type="entry name" value="UCP014753"/>
    <property type="match status" value="1"/>
</dbReference>
<evidence type="ECO:0008006" key="5">
    <source>
        <dbReference type="Google" id="ProtNLM"/>
    </source>
</evidence>
<feature type="domain" description="DUF2264" evidence="2">
    <location>
        <begin position="394"/>
        <end position="681"/>
    </location>
</feature>
<dbReference type="Pfam" id="PF20938">
    <property type="entry name" value="DUF2264_C"/>
    <property type="match status" value="1"/>
</dbReference>
<dbReference type="Proteomes" id="UP001408356">
    <property type="component" value="Unassembled WGS sequence"/>
</dbReference>
<dbReference type="Pfam" id="PF10022">
    <property type="entry name" value="DUF2264"/>
    <property type="match status" value="1"/>
</dbReference>
<dbReference type="PANTHER" id="PTHR35339:SF2">
    <property type="entry name" value="DUF2264 DOMAIN-CONTAINING PROTEIN-RELATED"/>
    <property type="match status" value="1"/>
</dbReference>
<feature type="domain" description="DUF2264" evidence="1">
    <location>
        <begin position="17"/>
        <end position="377"/>
    </location>
</feature>
<accession>A0ABR2UQF5</accession>
<evidence type="ECO:0000313" key="3">
    <source>
        <dbReference type="EMBL" id="KAK9416868.1"/>
    </source>
</evidence>
<dbReference type="InterPro" id="IPR049237">
    <property type="entry name" value="DUF2264_C"/>
</dbReference>
<dbReference type="PANTHER" id="PTHR35339">
    <property type="entry name" value="LINALOOL DEHYDRATASE_ISOMERASE DOMAIN-CONTAINING PROTEIN"/>
    <property type="match status" value="1"/>
</dbReference>
<dbReference type="InterPro" id="IPR016624">
    <property type="entry name" value="UCP014753"/>
</dbReference>
<gene>
    <name evidence="3" type="ORF">SUNI508_09340</name>
</gene>
<evidence type="ECO:0000259" key="1">
    <source>
        <dbReference type="Pfam" id="PF10022"/>
    </source>
</evidence>
<sequence length="699" mass="79083">MPALPGFSGNPFVTHSDFAVGALALLRPLERYKSPEKARIKLATASGAGFSETAAQLEGFARPLWVVADLLRLQNQGDSSTSPHKGVHLESWIDGLRNGTDPNSTEFWGDLIDFDQRMVEMESIAVSLLSAPSIFAFPNDEVARRNLVDWLLQINSHKMPVNNWRWFRIFVNLALIKSLGIPQGNLRAQLDSDFAALDSFYLGEGWSSDGLWSDERKQADYYSGSFAIQFAQLLFVRYAGDFVPERTERYKQQAREFSVQYWRYFDQEGAAIPFGRSLTYRCAFAAFWSAVALANIELPAPLNHPGTVKGLLLRHLRWWANQLDIFNTDGTLSIGYTYPNMYISEDYNSPQSVYWCLKSFIVLGIPADHAFWKCEERVHPIKAQLLPAVELVWPSKHIICSNPEHHFLLSSGQSTRKDHKAREAKYSKFAYSSAFAFSVPNGPLLEQTAPDNVLCISQDDGETWKVRWEPFDVKREALSYDNVELPTLTSSWKPWKKMDIVVETKLIPPFPQWPGWHLRVHKIKLSSNSVSASEAQRLLLIDGGFAISAQTPKGHSIFEKPPIRDFSSRAESYGYWQEDHSSLVVSEAGASGVINLTDKFWHDHDVKRDVDLESQSKIIRPNANTNLIAPRTLIPSSLHIVRPRLVESRQVESFTIVTGIFAIDSAKVKVSETWRLWDNPPFGTFATGSDRIVLGHEFK</sequence>
<reference evidence="3 4" key="1">
    <citation type="journal article" date="2024" name="J. Plant Pathol.">
        <title>Sequence and assembly of the genome of Seiridium unicorne, isolate CBS 538.82, causal agent of cypress canker disease.</title>
        <authorList>
            <person name="Scali E."/>
            <person name="Rocca G.D."/>
            <person name="Danti R."/>
            <person name="Garbelotto M."/>
            <person name="Barberini S."/>
            <person name="Baroncelli R."/>
            <person name="Emiliani G."/>
        </authorList>
    </citation>
    <scope>NUCLEOTIDE SEQUENCE [LARGE SCALE GENOMIC DNA]</scope>
    <source>
        <strain evidence="3 4">BM-138-508</strain>
    </source>
</reference>
<dbReference type="InterPro" id="IPR049349">
    <property type="entry name" value="DUF2264_N"/>
</dbReference>
<keyword evidence="4" id="KW-1185">Reference proteome</keyword>
<evidence type="ECO:0000313" key="4">
    <source>
        <dbReference type="Proteomes" id="UP001408356"/>
    </source>
</evidence>
<comment type="caution">
    <text evidence="3">The sequence shown here is derived from an EMBL/GenBank/DDBJ whole genome shotgun (WGS) entry which is preliminary data.</text>
</comment>
<dbReference type="EMBL" id="JARVKF010000403">
    <property type="protein sequence ID" value="KAK9416868.1"/>
    <property type="molecule type" value="Genomic_DNA"/>
</dbReference>
<protein>
    <recommendedName>
        <fullName evidence="5">DUF2264 domain-containing protein</fullName>
    </recommendedName>
</protein>
<evidence type="ECO:0000259" key="2">
    <source>
        <dbReference type="Pfam" id="PF20938"/>
    </source>
</evidence>
<name>A0ABR2UQF5_9PEZI</name>
<proteinExistence type="predicted"/>
<organism evidence="3 4">
    <name type="scientific">Seiridium unicorne</name>
    <dbReference type="NCBI Taxonomy" id="138068"/>
    <lineage>
        <taxon>Eukaryota</taxon>
        <taxon>Fungi</taxon>
        <taxon>Dikarya</taxon>
        <taxon>Ascomycota</taxon>
        <taxon>Pezizomycotina</taxon>
        <taxon>Sordariomycetes</taxon>
        <taxon>Xylariomycetidae</taxon>
        <taxon>Amphisphaeriales</taxon>
        <taxon>Sporocadaceae</taxon>
        <taxon>Seiridium</taxon>
    </lineage>
</organism>